<protein>
    <submittedName>
        <fullName evidence="2">Uncharacterized protein</fullName>
    </submittedName>
</protein>
<evidence type="ECO:0000256" key="1">
    <source>
        <dbReference type="SAM" id="MobiDB-lite"/>
    </source>
</evidence>
<evidence type="ECO:0000313" key="2">
    <source>
        <dbReference type="EMBL" id="KAK0522598.1"/>
    </source>
</evidence>
<dbReference type="Proteomes" id="UP001176521">
    <property type="component" value="Unassembled WGS sequence"/>
</dbReference>
<dbReference type="EMBL" id="JAPDMQ010000574">
    <property type="protein sequence ID" value="KAK0522598.1"/>
    <property type="molecule type" value="Genomic_DNA"/>
</dbReference>
<feature type="compositionally biased region" description="Low complexity" evidence="1">
    <location>
        <begin position="99"/>
        <end position="150"/>
    </location>
</feature>
<proteinExistence type="predicted"/>
<feature type="compositionally biased region" description="Low complexity" evidence="1">
    <location>
        <begin position="41"/>
        <end position="53"/>
    </location>
</feature>
<feature type="compositionally biased region" description="Low complexity" evidence="1">
    <location>
        <begin position="160"/>
        <end position="170"/>
    </location>
</feature>
<organism evidence="2 3">
    <name type="scientific">Tilletia horrida</name>
    <dbReference type="NCBI Taxonomy" id="155126"/>
    <lineage>
        <taxon>Eukaryota</taxon>
        <taxon>Fungi</taxon>
        <taxon>Dikarya</taxon>
        <taxon>Basidiomycota</taxon>
        <taxon>Ustilaginomycotina</taxon>
        <taxon>Exobasidiomycetes</taxon>
        <taxon>Tilletiales</taxon>
        <taxon>Tilletiaceae</taxon>
        <taxon>Tilletia</taxon>
    </lineage>
</organism>
<comment type="caution">
    <text evidence="2">The sequence shown here is derived from an EMBL/GenBank/DDBJ whole genome shotgun (WGS) entry which is preliminary data.</text>
</comment>
<name>A0AAN6G7X4_9BASI</name>
<feature type="region of interest" description="Disordered" evidence="1">
    <location>
        <begin position="1"/>
        <end position="237"/>
    </location>
</feature>
<sequence length="237" mass="22901">MSGKKEAWDASSSQSPRRADETSFPYQAQDSLTNPAGAGRNDAASSSTNTDSAFNLGSSVGQLAAEPGDAPSLSYSSLSGGSSLLGKGPGKSDSEEGFEAGTAAAALATEPEACLQQTSSTTSGNNNASNSSSSSSGSSSGSGSGSAFAGLGLGLGPGLGASTSTTTSTGVADQLRDTIVGGKGDALYEGPDGPLPESTPGGFRGSRTDKGPGQGGVELVEGPDGPVPAPVNKSSRG</sequence>
<accession>A0AAN6G7X4</accession>
<keyword evidence="3" id="KW-1185">Reference proteome</keyword>
<dbReference type="AlphaFoldDB" id="A0AAN6G7X4"/>
<evidence type="ECO:0000313" key="3">
    <source>
        <dbReference type="Proteomes" id="UP001176521"/>
    </source>
</evidence>
<feature type="compositionally biased region" description="Low complexity" evidence="1">
    <location>
        <begin position="68"/>
        <end position="86"/>
    </location>
</feature>
<feature type="compositionally biased region" description="Polar residues" evidence="1">
    <location>
        <begin position="24"/>
        <end position="34"/>
    </location>
</feature>
<reference evidence="2" key="1">
    <citation type="journal article" date="2023" name="PhytoFront">
        <title>Draft Genome Resources of Seven Strains of Tilletia horrida, Causal Agent of Kernel Smut of Rice.</title>
        <authorList>
            <person name="Khanal S."/>
            <person name="Antony Babu S."/>
            <person name="Zhou X.G."/>
        </authorList>
    </citation>
    <scope>NUCLEOTIDE SEQUENCE</scope>
    <source>
        <strain evidence="2">TX3</strain>
    </source>
</reference>
<gene>
    <name evidence="2" type="ORF">OC842_006413</name>
</gene>